<dbReference type="AlphaFoldDB" id="A0A5M9J5P2"/>
<reference evidence="1 2" key="1">
    <citation type="submission" date="2019-06" db="EMBL/GenBank/DDBJ databases">
        <title>Genome Sequence of the Brown Rot Fungal Pathogen Monilinia fructicola.</title>
        <authorList>
            <person name="De Miccolis Angelini R.M."/>
            <person name="Landi L."/>
            <person name="Abate D."/>
            <person name="Pollastro S."/>
            <person name="Romanazzi G."/>
            <person name="Faretra F."/>
        </authorList>
    </citation>
    <scope>NUCLEOTIDE SEQUENCE [LARGE SCALE GENOMIC DNA]</scope>
    <source>
        <strain evidence="1 2">Mfrc123</strain>
    </source>
</reference>
<proteinExistence type="predicted"/>
<evidence type="ECO:0000313" key="2">
    <source>
        <dbReference type="Proteomes" id="UP000322873"/>
    </source>
</evidence>
<name>A0A5M9J5P2_MONFR</name>
<organism evidence="1 2">
    <name type="scientific">Monilinia fructicola</name>
    <name type="common">Brown rot fungus</name>
    <name type="synonym">Ciboria fructicola</name>
    <dbReference type="NCBI Taxonomy" id="38448"/>
    <lineage>
        <taxon>Eukaryota</taxon>
        <taxon>Fungi</taxon>
        <taxon>Dikarya</taxon>
        <taxon>Ascomycota</taxon>
        <taxon>Pezizomycotina</taxon>
        <taxon>Leotiomycetes</taxon>
        <taxon>Helotiales</taxon>
        <taxon>Sclerotiniaceae</taxon>
        <taxon>Monilinia</taxon>
    </lineage>
</organism>
<dbReference type="Proteomes" id="UP000322873">
    <property type="component" value="Unassembled WGS sequence"/>
</dbReference>
<accession>A0A5M9J5P2</accession>
<protein>
    <submittedName>
        <fullName evidence="1">Uncharacterized protein</fullName>
    </submittedName>
</protein>
<gene>
    <name evidence="1" type="ORF">EYC84_010550</name>
</gene>
<evidence type="ECO:0000313" key="1">
    <source>
        <dbReference type="EMBL" id="KAA8564778.1"/>
    </source>
</evidence>
<keyword evidence="2" id="KW-1185">Reference proteome</keyword>
<dbReference type="EMBL" id="VICG01000014">
    <property type="protein sequence ID" value="KAA8564778.1"/>
    <property type="molecule type" value="Genomic_DNA"/>
</dbReference>
<comment type="caution">
    <text evidence="1">The sequence shown here is derived from an EMBL/GenBank/DDBJ whole genome shotgun (WGS) entry which is preliminary data.</text>
</comment>
<sequence>MNVEDRIKLLKAAESFEDEDFETIDDDSSDSWDERILDVAGMTKVGRSSERNDELEEKRDWEEYCEVLSKVGTGSEPEDNNDVDDVKDTCCILEMELELELDGFSLTTEDELETREEEDGEDVGGTTIVEDWDVDVDETSVEDEDEVEDIASVLDLELDEL</sequence>